<proteinExistence type="predicted"/>
<feature type="non-terminal residue" evidence="2">
    <location>
        <position position="1"/>
    </location>
</feature>
<feature type="compositionally biased region" description="Polar residues" evidence="1">
    <location>
        <begin position="31"/>
        <end position="46"/>
    </location>
</feature>
<evidence type="ECO:0000313" key="3">
    <source>
        <dbReference type="Proteomes" id="UP000053309"/>
    </source>
</evidence>
<feature type="non-terminal residue" evidence="2">
    <location>
        <position position="172"/>
    </location>
</feature>
<protein>
    <submittedName>
        <fullName evidence="2">Uncharacterized protein</fullName>
    </submittedName>
</protein>
<feature type="compositionally biased region" description="Basic and acidic residues" evidence="1">
    <location>
        <begin position="1"/>
        <end position="18"/>
    </location>
</feature>
<dbReference type="AlphaFoldDB" id="A0A087VH08"/>
<feature type="region of interest" description="Disordered" evidence="1">
    <location>
        <begin position="1"/>
        <end position="48"/>
    </location>
</feature>
<gene>
    <name evidence="2" type="ORF">N312_12040</name>
</gene>
<name>A0A087VH08_BALRE</name>
<reference evidence="2 3" key="1">
    <citation type="submission" date="2014-04" db="EMBL/GenBank/DDBJ databases">
        <title>Genome evolution of avian class.</title>
        <authorList>
            <person name="Zhang G."/>
            <person name="Li C."/>
        </authorList>
    </citation>
    <scope>NUCLEOTIDE SEQUENCE [LARGE SCALE GENOMIC DNA]</scope>
    <source>
        <strain evidence="2">BGI_N312</strain>
    </source>
</reference>
<accession>A0A087VH08</accession>
<evidence type="ECO:0000256" key="1">
    <source>
        <dbReference type="SAM" id="MobiDB-lite"/>
    </source>
</evidence>
<organism evidence="2 3">
    <name type="scientific">Balearica regulorum gibbericeps</name>
    <name type="common">East African grey crowned-crane</name>
    <dbReference type="NCBI Taxonomy" id="100784"/>
    <lineage>
        <taxon>Eukaryota</taxon>
        <taxon>Metazoa</taxon>
        <taxon>Chordata</taxon>
        <taxon>Craniata</taxon>
        <taxon>Vertebrata</taxon>
        <taxon>Euteleostomi</taxon>
        <taxon>Archelosauria</taxon>
        <taxon>Archosauria</taxon>
        <taxon>Dinosauria</taxon>
        <taxon>Saurischia</taxon>
        <taxon>Theropoda</taxon>
        <taxon>Coelurosauria</taxon>
        <taxon>Aves</taxon>
        <taxon>Neognathae</taxon>
        <taxon>Neoaves</taxon>
        <taxon>Gruiformes</taxon>
        <taxon>Gruidae</taxon>
        <taxon>Balearica</taxon>
    </lineage>
</organism>
<keyword evidence="3" id="KW-1185">Reference proteome</keyword>
<feature type="compositionally biased region" description="Polar residues" evidence="1">
    <location>
        <begin position="163"/>
        <end position="172"/>
    </location>
</feature>
<evidence type="ECO:0000313" key="2">
    <source>
        <dbReference type="EMBL" id="KFO11900.1"/>
    </source>
</evidence>
<dbReference type="Proteomes" id="UP000053309">
    <property type="component" value="Unassembled WGS sequence"/>
</dbReference>
<sequence length="172" mass="19645">FHRFKIEKDGQEEKKQDRSSNISHGADGRSQGKSPNRSKTTDNSLIHTEKQKKIVIQFKAKEIKHGKSTRTPDVVTTSRESYNKSCFDGTEGRRFWHSFAVQRDKALKKKTEKVELCKLKLKAEQTMLEKFKSSAYDSHVPHKKGDGSKKQSEDVRIPKKPSDTSTGTVHDD</sequence>
<dbReference type="EMBL" id="KL493078">
    <property type="protein sequence ID" value="KFO11900.1"/>
    <property type="molecule type" value="Genomic_DNA"/>
</dbReference>
<feature type="compositionally biased region" description="Basic and acidic residues" evidence="1">
    <location>
        <begin position="139"/>
        <end position="162"/>
    </location>
</feature>
<feature type="region of interest" description="Disordered" evidence="1">
    <location>
        <begin position="130"/>
        <end position="172"/>
    </location>
</feature>